<dbReference type="SMART" id="SM00066">
    <property type="entry name" value="GAL4"/>
    <property type="match status" value="2"/>
</dbReference>
<dbReference type="InterPro" id="IPR001138">
    <property type="entry name" value="Zn2Cys6_DnaBD"/>
</dbReference>
<evidence type="ECO:0000256" key="3">
    <source>
        <dbReference type="ARBA" id="ARBA00023015"/>
    </source>
</evidence>
<feature type="region of interest" description="Disordered" evidence="6">
    <location>
        <begin position="178"/>
        <end position="204"/>
    </location>
</feature>
<dbReference type="InterPro" id="IPR050815">
    <property type="entry name" value="TF_fung"/>
</dbReference>
<dbReference type="GO" id="GO:0000981">
    <property type="term" value="F:DNA-binding transcription factor activity, RNA polymerase II-specific"/>
    <property type="evidence" value="ECO:0007669"/>
    <property type="project" value="InterPro"/>
</dbReference>
<keyword evidence="4" id="KW-0804">Transcription</keyword>
<keyword evidence="3" id="KW-0805">Transcription regulation</keyword>
<keyword evidence="2" id="KW-0479">Metal-binding</keyword>
<dbReference type="SUPFAM" id="SSF57701">
    <property type="entry name" value="Zn2/Cys6 DNA-binding domain"/>
    <property type="match status" value="2"/>
</dbReference>
<accession>A0A9P9JDY6</accession>
<dbReference type="PANTHER" id="PTHR47338:SF7">
    <property type="entry name" value="ZN(II)2CYS6 TRANSCRIPTION FACTOR (EUROFUNG)"/>
    <property type="match status" value="1"/>
</dbReference>
<keyword evidence="5" id="KW-0539">Nucleus</keyword>
<protein>
    <submittedName>
        <fullName evidence="8">Fungal-specific transcription factor domain-containing protein</fullName>
    </submittedName>
</protein>
<comment type="subcellular location">
    <subcellularLocation>
        <location evidence="1">Nucleus</location>
    </subcellularLocation>
</comment>
<dbReference type="Gene3D" id="4.10.240.10">
    <property type="entry name" value="Zn(2)-C6 fungal-type DNA-binding domain"/>
    <property type="match status" value="2"/>
</dbReference>
<dbReference type="CDD" id="cd00067">
    <property type="entry name" value="GAL4"/>
    <property type="match status" value="2"/>
</dbReference>
<evidence type="ECO:0000259" key="7">
    <source>
        <dbReference type="PROSITE" id="PS50048"/>
    </source>
</evidence>
<comment type="caution">
    <text evidence="8">The sequence shown here is derived from an EMBL/GenBank/DDBJ whole genome shotgun (WGS) entry which is preliminary data.</text>
</comment>
<evidence type="ECO:0000256" key="4">
    <source>
        <dbReference type="ARBA" id="ARBA00023163"/>
    </source>
</evidence>
<feature type="domain" description="Zn(2)-C6 fungal-type" evidence="7">
    <location>
        <begin position="67"/>
        <end position="97"/>
    </location>
</feature>
<gene>
    <name evidence="8" type="ORF">EDB81DRAFT_787492</name>
</gene>
<name>A0A9P9JDY6_9HYPO</name>
<evidence type="ECO:0000256" key="5">
    <source>
        <dbReference type="ARBA" id="ARBA00023242"/>
    </source>
</evidence>
<organism evidence="8 9">
    <name type="scientific">Dactylonectria macrodidyma</name>
    <dbReference type="NCBI Taxonomy" id="307937"/>
    <lineage>
        <taxon>Eukaryota</taxon>
        <taxon>Fungi</taxon>
        <taxon>Dikarya</taxon>
        <taxon>Ascomycota</taxon>
        <taxon>Pezizomycotina</taxon>
        <taxon>Sordariomycetes</taxon>
        <taxon>Hypocreomycetidae</taxon>
        <taxon>Hypocreales</taxon>
        <taxon>Nectriaceae</taxon>
        <taxon>Dactylonectria</taxon>
    </lineage>
</organism>
<dbReference type="PROSITE" id="PS50048">
    <property type="entry name" value="ZN2_CY6_FUNGAL_2"/>
    <property type="match status" value="2"/>
</dbReference>
<dbReference type="GO" id="GO:0008270">
    <property type="term" value="F:zinc ion binding"/>
    <property type="evidence" value="ECO:0007669"/>
    <property type="project" value="InterPro"/>
</dbReference>
<dbReference type="PROSITE" id="PS00463">
    <property type="entry name" value="ZN2_CY6_FUNGAL_1"/>
    <property type="match status" value="2"/>
</dbReference>
<dbReference type="OrthoDB" id="5055047at2759"/>
<evidence type="ECO:0000256" key="2">
    <source>
        <dbReference type="ARBA" id="ARBA00022723"/>
    </source>
</evidence>
<feature type="compositionally biased region" description="Polar residues" evidence="6">
    <location>
        <begin position="43"/>
        <end position="52"/>
    </location>
</feature>
<dbReference type="SMART" id="SM00906">
    <property type="entry name" value="Fungal_trans"/>
    <property type="match status" value="1"/>
</dbReference>
<dbReference type="Pfam" id="PF04082">
    <property type="entry name" value="Fungal_trans"/>
    <property type="match status" value="1"/>
</dbReference>
<dbReference type="Pfam" id="PF00172">
    <property type="entry name" value="Zn_clus"/>
    <property type="match status" value="2"/>
</dbReference>
<dbReference type="InterPro" id="IPR036864">
    <property type="entry name" value="Zn2-C6_fun-type_DNA-bd_sf"/>
</dbReference>
<dbReference type="GO" id="GO:0006351">
    <property type="term" value="P:DNA-templated transcription"/>
    <property type="evidence" value="ECO:0007669"/>
    <property type="project" value="InterPro"/>
</dbReference>
<proteinExistence type="predicted"/>
<evidence type="ECO:0000313" key="9">
    <source>
        <dbReference type="Proteomes" id="UP000738349"/>
    </source>
</evidence>
<sequence length="793" mass="88501">MDLMAGVSSSLHNPGLDPPTYNIYDAMSSRNSARRRQDDEQPSPLNSESQSPKPARKTAPAKRSRTGCLTCRARKTKCDESQPACQNCKRCMVECKWPVVEDLLATRARRRTAPVAVPDYIGGDKPAGVSGPPRGGRNAACNGCRIAKCRCSQERPLCARCRELGLVCKYRPVHQPTQDASVSESSTDRPKTLDSDSNANANANNIDHVPKSLVQQHIQAFFSRIYPCQANGFIHRSTLLGNFQSGRVDRKLLLAICAAASRFVGKPAELVSGTVQAQAWAKEAKTLLILDDMTTDTVAAALVLARHEVNCGNFASAWMLSSIATRAALALGLNNQGRADDGSMAFSEQETRRRLFWACYCLDRMMSTGLSELTVIRAEHLRLQLPCEEYQYTFGISCWTLTINLEEEMPAMNRPSLAQLQAQGDVGMFGQYVQVMQMRYSILKYVRNHPEDLKELPPWDAASTFAQCVHKMSTWKRSLLPQFQLLPDTIYMRQSQDQLSPLIMLHVWYEQCMSDLYRVVMPGFPETLPPSMLLQAPEGWVQQHQVACVRHASNIASIFETVAALIDMESFVFLDTSLPMCVFDSTRVRVQWLFMPPSESPKERLEECKASFETLIGYVERMAEYFQQAKWLLKETRKMLSRHGIPIHGTIEPCNSNDSPGLDTGSHPWQKRIQHLKDDTKSGDWSAQQVTQAPQETRKTIRPMLAPANADQDATNANMNLSTSLVHDGSLYALPQGMNFDFPDHRDLLYQDGLQMPLHGWGEAQVIPGLANFMGMSGEWLADSAGDVPNSGL</sequence>
<dbReference type="GO" id="GO:0003677">
    <property type="term" value="F:DNA binding"/>
    <property type="evidence" value="ECO:0007669"/>
    <property type="project" value="InterPro"/>
</dbReference>
<dbReference type="InterPro" id="IPR007219">
    <property type="entry name" value="XnlR_reg_dom"/>
</dbReference>
<feature type="region of interest" description="Disordered" evidence="6">
    <location>
        <begin position="1"/>
        <end position="61"/>
    </location>
</feature>
<dbReference type="EMBL" id="JAGMUV010000005">
    <property type="protein sequence ID" value="KAH7156604.1"/>
    <property type="molecule type" value="Genomic_DNA"/>
</dbReference>
<evidence type="ECO:0000313" key="8">
    <source>
        <dbReference type="EMBL" id="KAH7156604.1"/>
    </source>
</evidence>
<evidence type="ECO:0000256" key="1">
    <source>
        <dbReference type="ARBA" id="ARBA00004123"/>
    </source>
</evidence>
<dbReference type="PANTHER" id="PTHR47338">
    <property type="entry name" value="ZN(II)2CYS6 TRANSCRIPTION FACTOR (EUROFUNG)-RELATED"/>
    <property type="match status" value="1"/>
</dbReference>
<dbReference type="AlphaFoldDB" id="A0A9P9JDY6"/>
<dbReference type="CDD" id="cd12148">
    <property type="entry name" value="fungal_TF_MHR"/>
    <property type="match status" value="1"/>
</dbReference>
<keyword evidence="9" id="KW-1185">Reference proteome</keyword>
<feature type="domain" description="Zn(2)-C6 fungal-type" evidence="7">
    <location>
        <begin position="140"/>
        <end position="170"/>
    </location>
</feature>
<reference evidence="8" key="1">
    <citation type="journal article" date="2021" name="Nat. Commun.">
        <title>Genetic determinants of endophytism in the Arabidopsis root mycobiome.</title>
        <authorList>
            <person name="Mesny F."/>
            <person name="Miyauchi S."/>
            <person name="Thiergart T."/>
            <person name="Pickel B."/>
            <person name="Atanasova L."/>
            <person name="Karlsson M."/>
            <person name="Huettel B."/>
            <person name="Barry K.W."/>
            <person name="Haridas S."/>
            <person name="Chen C."/>
            <person name="Bauer D."/>
            <person name="Andreopoulos W."/>
            <person name="Pangilinan J."/>
            <person name="LaButti K."/>
            <person name="Riley R."/>
            <person name="Lipzen A."/>
            <person name="Clum A."/>
            <person name="Drula E."/>
            <person name="Henrissat B."/>
            <person name="Kohler A."/>
            <person name="Grigoriev I.V."/>
            <person name="Martin F.M."/>
            <person name="Hacquard S."/>
        </authorList>
    </citation>
    <scope>NUCLEOTIDE SEQUENCE</scope>
    <source>
        <strain evidence="8">MPI-CAGE-AT-0147</strain>
    </source>
</reference>
<dbReference type="GO" id="GO:0005634">
    <property type="term" value="C:nucleus"/>
    <property type="evidence" value="ECO:0007669"/>
    <property type="project" value="UniProtKB-SubCell"/>
</dbReference>
<evidence type="ECO:0000256" key="6">
    <source>
        <dbReference type="SAM" id="MobiDB-lite"/>
    </source>
</evidence>
<dbReference type="Proteomes" id="UP000738349">
    <property type="component" value="Unassembled WGS sequence"/>
</dbReference>